<sequence length="76" mass="8927">MSLTEEFGTENLYKSFTTIEVLGAYIWRSRFRALKLNSDGKTNFRLVMGIRNMIGATMAKFKEEMDALKLFQKKFY</sequence>
<dbReference type="Gene3D" id="3.30.559.10">
    <property type="entry name" value="Chloramphenicol acetyltransferase-like domain"/>
    <property type="match status" value="1"/>
</dbReference>
<keyword evidence="1" id="KW-0808">Transferase</keyword>
<accession>A0AAW0M5L0</accession>
<reference evidence="1" key="1">
    <citation type="submission" date="2017-12" db="EMBL/GenBank/DDBJ databases">
        <authorList>
            <person name="Barbosa P."/>
            <person name="Usie A."/>
            <person name="Ramos A.M."/>
        </authorList>
    </citation>
    <scope>NUCLEOTIDE SEQUENCE</scope>
    <source>
        <strain evidence="1">HL8</strain>
        <tissue evidence="1">Leaves</tissue>
    </source>
</reference>
<reference evidence="1" key="3">
    <citation type="submission" date="2023-07" db="EMBL/GenBank/DDBJ databases">
        <title>An improved reference 1 genome and first organelle genomes of Quercus suber.</title>
        <authorList>
            <consortium name="Genosuber Consortium"/>
            <person name="Usie A."/>
            <person name="Serra O."/>
            <person name="Barros P."/>
        </authorList>
    </citation>
    <scope>NUCLEOTIDE SEQUENCE</scope>
    <source>
        <strain evidence="1">HL8</strain>
        <tissue evidence="1">Leaves</tissue>
    </source>
</reference>
<proteinExistence type="predicted"/>
<evidence type="ECO:0000313" key="1">
    <source>
        <dbReference type="EMBL" id="KAK7858087.1"/>
    </source>
</evidence>
<dbReference type="InterPro" id="IPR023213">
    <property type="entry name" value="CAT-like_dom_sf"/>
</dbReference>
<name>A0AAW0M5L0_QUESU</name>
<dbReference type="EMBL" id="PKMF04000022">
    <property type="protein sequence ID" value="KAK7858087.1"/>
    <property type="molecule type" value="Genomic_DNA"/>
</dbReference>
<protein>
    <submittedName>
        <fullName evidence="1">Spermidine coumaroyl-coa acyltransferase</fullName>
    </submittedName>
</protein>
<gene>
    <name evidence="1" type="primary">SCT_0</name>
    <name evidence="1" type="ORF">CFP56_014478</name>
</gene>
<comment type="caution">
    <text evidence="1">The sequence shown here is derived from an EMBL/GenBank/DDBJ whole genome shotgun (WGS) entry which is preliminary data.</text>
</comment>
<organism evidence="1">
    <name type="scientific">Quercus suber</name>
    <name type="common">Cork oak</name>
    <dbReference type="NCBI Taxonomy" id="58331"/>
    <lineage>
        <taxon>Eukaryota</taxon>
        <taxon>Viridiplantae</taxon>
        <taxon>Streptophyta</taxon>
        <taxon>Embryophyta</taxon>
        <taxon>Tracheophyta</taxon>
        <taxon>Spermatophyta</taxon>
        <taxon>Magnoliopsida</taxon>
        <taxon>eudicotyledons</taxon>
        <taxon>Gunneridae</taxon>
        <taxon>Pentapetalae</taxon>
        <taxon>rosids</taxon>
        <taxon>fabids</taxon>
        <taxon>Fagales</taxon>
        <taxon>Fagaceae</taxon>
        <taxon>Quercus</taxon>
    </lineage>
</organism>
<dbReference type="Pfam" id="PF02458">
    <property type="entry name" value="Transferase"/>
    <property type="match status" value="1"/>
</dbReference>
<reference evidence="1" key="2">
    <citation type="journal article" date="2018" name="Sci. Data">
        <title>The draft genome sequence of cork oak.</title>
        <authorList>
            <person name="Ramos A.M."/>
            <person name="Usie A."/>
            <person name="Barbosa P."/>
            <person name="Barros P.M."/>
            <person name="Capote T."/>
            <person name="Chaves I."/>
            <person name="Simoes F."/>
            <person name="Abreu I."/>
            <person name="Carrasquinho I."/>
            <person name="Faro C."/>
            <person name="Guimaraes J.B."/>
            <person name="Mendonca D."/>
            <person name="Nobrega F."/>
            <person name="Rodrigues L."/>
            <person name="Saibo N.J.M."/>
            <person name="Varela M.C."/>
            <person name="Egas C."/>
            <person name="Matos J."/>
            <person name="Miguel C.M."/>
            <person name="Oliveira M.M."/>
            <person name="Ricardo C.P."/>
            <person name="Goncalves S."/>
        </authorList>
    </citation>
    <scope>NUCLEOTIDE SEQUENCE [LARGE SCALE GENOMIC DNA]</scope>
    <source>
        <strain evidence="1">HL8</strain>
    </source>
</reference>
<dbReference type="AlphaFoldDB" id="A0AAW0M5L0"/>
<keyword evidence="1" id="KW-0012">Acyltransferase</keyword>
<dbReference type="GO" id="GO:0016746">
    <property type="term" value="F:acyltransferase activity"/>
    <property type="evidence" value="ECO:0007669"/>
    <property type="project" value="UniProtKB-KW"/>
</dbReference>